<dbReference type="EMBL" id="CP002026">
    <property type="protein sequence ID" value="ADH87964.1"/>
    <property type="molecule type" value="Genomic_DNA"/>
</dbReference>
<dbReference type="OrthoDB" id="9798771at2"/>
<dbReference type="eggNOG" id="ENOG502Z7XA">
    <property type="taxonomic scope" value="Bacteria"/>
</dbReference>
<keyword evidence="1" id="KW-0560">Oxidoreductase</keyword>
<name>D7A4R6_ANCN5</name>
<protein>
    <submittedName>
        <fullName evidence="1">Phytanoyl-CoA dioxygenase</fullName>
    </submittedName>
</protein>
<dbReference type="Proteomes" id="UP000006633">
    <property type="component" value="Chromosome"/>
</dbReference>
<dbReference type="Gene3D" id="2.60.120.620">
    <property type="entry name" value="q2cbj1_9rhob like domain"/>
    <property type="match status" value="1"/>
</dbReference>
<proteinExistence type="predicted"/>
<dbReference type="SUPFAM" id="SSF51197">
    <property type="entry name" value="Clavaminate synthase-like"/>
    <property type="match status" value="1"/>
</dbReference>
<accession>D7A4R6</accession>
<sequence>MPNDFSCPRLGAADIERFIADGLVRIDHAFPTELAADCRAILWRATGCDPNDPTSWTQPVIRIGHLALPPFRAAVNTPTLHAAFDALVGPGRWLPCGGLGTFPIRFPSPDDPGDDGWHIDVSFGTEAPDFMQWRANVHSKGRALLMLFLLSDVGEADAPTRLRPGSHLDIARRLAPHGEDGLTLGELAASGFEDAPGHGEVLATGAAGTVYLCHPFLVHAAQPHRGMRPRFLAQPPLLPAAELRIDRESGDFSPVERATRRALGLG</sequence>
<dbReference type="Pfam" id="PF05721">
    <property type="entry name" value="PhyH"/>
    <property type="match status" value="1"/>
</dbReference>
<dbReference type="STRING" id="639283.Snov_0631"/>
<evidence type="ECO:0000313" key="1">
    <source>
        <dbReference type="EMBL" id="ADH87964.1"/>
    </source>
</evidence>
<keyword evidence="2" id="KW-1185">Reference proteome</keyword>
<dbReference type="HOGENOM" id="CLU_053011_1_0_5"/>
<organism evidence="1 2">
    <name type="scientific">Ancylobacter novellus (strain ATCC 8093 / DSM 506 / JCM 20403 / CCM 1077 / IAM 12100 / NBRC 12443 / NCIMB 10456)</name>
    <name type="common">Starkeya novella</name>
    <dbReference type="NCBI Taxonomy" id="639283"/>
    <lineage>
        <taxon>Bacteria</taxon>
        <taxon>Pseudomonadati</taxon>
        <taxon>Pseudomonadota</taxon>
        <taxon>Alphaproteobacteria</taxon>
        <taxon>Hyphomicrobiales</taxon>
        <taxon>Xanthobacteraceae</taxon>
        <taxon>Ancylobacter</taxon>
    </lineage>
</organism>
<keyword evidence="1" id="KW-0223">Dioxygenase</keyword>
<dbReference type="KEGG" id="sno:Snov_0631"/>
<dbReference type="RefSeq" id="WP_013165469.1">
    <property type="nucleotide sequence ID" value="NC_014217.1"/>
</dbReference>
<dbReference type="InterPro" id="IPR008775">
    <property type="entry name" value="Phytyl_CoA_dOase-like"/>
</dbReference>
<dbReference type="GO" id="GO:0016706">
    <property type="term" value="F:2-oxoglutarate-dependent dioxygenase activity"/>
    <property type="evidence" value="ECO:0007669"/>
    <property type="project" value="UniProtKB-ARBA"/>
</dbReference>
<evidence type="ECO:0000313" key="2">
    <source>
        <dbReference type="Proteomes" id="UP000006633"/>
    </source>
</evidence>
<reference evidence="1 2" key="1">
    <citation type="journal article" date="2012" name="Stand. Genomic Sci.">
        <title>Complete genome sequence of the facultatively chemolithoautotrophic and methylotrophic alpha Proteobacterium Starkeya novella type strain (ATCC 8093(T)).</title>
        <authorList>
            <person name="Kappler U."/>
            <person name="Davenport K."/>
            <person name="Beatson S."/>
            <person name="Lucas S."/>
            <person name="Lapidus A."/>
            <person name="Copeland A."/>
            <person name="Berry K.W."/>
            <person name="Glavina Del Rio T."/>
            <person name="Hammon N."/>
            <person name="Dalin E."/>
            <person name="Tice H."/>
            <person name="Pitluck S."/>
            <person name="Richardson P."/>
            <person name="Bruce D."/>
            <person name="Goodwin L.A."/>
            <person name="Han C."/>
            <person name="Tapia R."/>
            <person name="Detter J.C."/>
            <person name="Chang Y.J."/>
            <person name="Jeffries C.D."/>
            <person name="Land M."/>
            <person name="Hauser L."/>
            <person name="Kyrpides N.C."/>
            <person name="Goker M."/>
            <person name="Ivanova N."/>
            <person name="Klenk H.P."/>
            <person name="Woyke T."/>
        </authorList>
    </citation>
    <scope>NUCLEOTIDE SEQUENCE [LARGE SCALE GENOMIC DNA]</scope>
    <source>
        <strain evidence="2">ATCC 8093 / DSM 506 / JCM 20403 / CCM 1077 / IAM 12100 / NBRC 12443 / NCIMB 10456</strain>
    </source>
</reference>
<dbReference type="AlphaFoldDB" id="D7A4R6"/>
<gene>
    <name evidence="1" type="ordered locus">Snov_0631</name>
</gene>